<keyword evidence="4" id="KW-1185">Reference proteome</keyword>
<evidence type="ECO:0000256" key="2">
    <source>
        <dbReference type="SAM" id="Phobius"/>
    </source>
</evidence>
<feature type="compositionally biased region" description="Low complexity" evidence="1">
    <location>
        <begin position="469"/>
        <end position="497"/>
    </location>
</feature>
<comment type="caution">
    <text evidence="3">The sequence shown here is derived from an EMBL/GenBank/DDBJ whole genome shotgun (WGS) entry which is preliminary data.</text>
</comment>
<keyword evidence="2" id="KW-0812">Transmembrane</keyword>
<feature type="compositionally biased region" description="Low complexity" evidence="1">
    <location>
        <begin position="428"/>
        <end position="440"/>
    </location>
</feature>
<feature type="compositionally biased region" description="Low complexity" evidence="1">
    <location>
        <begin position="532"/>
        <end position="544"/>
    </location>
</feature>
<evidence type="ECO:0000256" key="1">
    <source>
        <dbReference type="SAM" id="MobiDB-lite"/>
    </source>
</evidence>
<dbReference type="EMBL" id="JACOPL010000033">
    <property type="protein sequence ID" value="MBC5726829.1"/>
    <property type="molecule type" value="Genomic_DNA"/>
</dbReference>
<feature type="region of interest" description="Disordered" evidence="1">
    <location>
        <begin position="144"/>
        <end position="206"/>
    </location>
</feature>
<dbReference type="Proteomes" id="UP000606499">
    <property type="component" value="Unassembled WGS sequence"/>
</dbReference>
<sequence length="669" mass="69863">IVIQWQLIRLFFEVAERYVILCVLTYCAPLAFAMGGSKSTGDIFRGWLRMFASMCVLMVFNLMFVKLVLSALSTDPNGAAIIPWAMLVVGIVRMAKKMDGIILRIGLNPALTGDPLGARFPGALTAMTLRSIASVVTHTAAKHTPSAGYSNTFGSPPREGPLWGGMGKNGTGGPVSSGRLSDSRKESIRSRTAAEGTAVTRGAGSGMRAAQELEAFRRRYGADNTEKMRQVRRTVSIDADDFDDESHISSHVEKNSSAAETISEAGGRVTPPAPPKRPLSENFGRMDPPRTDGKLPPVMPQRTADGQASHMVSPVTPQPPEQAFHALSGRETAQGHGDSAPEYGGRKTEPAQQAGKISPVMPPLPQQAKQGTDAHAAQPASRSTAARVMPANPPAPSGRMPPAGKGAVPSQVVAPADNVPRENRVHGAASVTAASARATSVPPPITAAGTVQEQSAVHPAAREMPISPPIAAGGAPQEQQTAAPVASAAAAAGSIASRHADKARISPAREAPLREARPATGNVVSPARRQEAPAAQQGAPSPARVTPSAPHKTSAQAAAQVTPAQVAAVTPAAPPQAYAQPAAKLQPDVAPADRCPTVTPAIRERKPDRPDTASHPDVTPGVRTPDMVTPPPAVQPRTLRRSAQPLKNKAAPETPKGGGPHNRKRRRKK</sequence>
<feature type="compositionally biased region" description="Basic and acidic residues" evidence="1">
    <location>
        <begin position="602"/>
        <end position="614"/>
    </location>
</feature>
<feature type="region of interest" description="Disordered" evidence="1">
    <location>
        <begin position="242"/>
        <end position="669"/>
    </location>
</feature>
<accession>A0A923LZJ5</accession>
<feature type="transmembrane region" description="Helical" evidence="2">
    <location>
        <begin position="18"/>
        <end position="35"/>
    </location>
</feature>
<reference evidence="3" key="1">
    <citation type="submission" date="2020-08" db="EMBL/GenBank/DDBJ databases">
        <title>Genome public.</title>
        <authorList>
            <person name="Liu C."/>
            <person name="Sun Q."/>
        </authorList>
    </citation>
    <scope>NUCLEOTIDE SEQUENCE</scope>
    <source>
        <strain evidence="3">NSJ-28</strain>
    </source>
</reference>
<feature type="transmembrane region" description="Helical" evidence="2">
    <location>
        <begin position="47"/>
        <end position="72"/>
    </location>
</feature>
<evidence type="ECO:0000313" key="4">
    <source>
        <dbReference type="Proteomes" id="UP000606499"/>
    </source>
</evidence>
<feature type="compositionally biased region" description="Gly residues" evidence="1">
    <location>
        <begin position="162"/>
        <end position="175"/>
    </location>
</feature>
<feature type="non-terminal residue" evidence="3">
    <location>
        <position position="1"/>
    </location>
</feature>
<feature type="compositionally biased region" description="Basic and acidic residues" evidence="1">
    <location>
        <begin position="245"/>
        <end position="254"/>
    </location>
</feature>
<name>A0A923LZJ5_9FIRM</name>
<dbReference type="AlphaFoldDB" id="A0A923LZJ5"/>
<organism evidence="3 4">
    <name type="scientific">Agathobaculum faecis</name>
    <dbReference type="NCBI Taxonomy" id="2763013"/>
    <lineage>
        <taxon>Bacteria</taxon>
        <taxon>Bacillati</taxon>
        <taxon>Bacillota</taxon>
        <taxon>Clostridia</taxon>
        <taxon>Eubacteriales</taxon>
        <taxon>Butyricicoccaceae</taxon>
        <taxon>Agathobaculum</taxon>
    </lineage>
</organism>
<gene>
    <name evidence="3" type="ORF">H8S45_15405</name>
</gene>
<keyword evidence="2" id="KW-1133">Transmembrane helix</keyword>
<feature type="compositionally biased region" description="Low complexity" evidence="1">
    <location>
        <begin position="555"/>
        <end position="583"/>
    </location>
</feature>
<proteinExistence type="predicted"/>
<protein>
    <submittedName>
        <fullName evidence="3">Uncharacterized protein</fullName>
    </submittedName>
</protein>
<keyword evidence="2" id="KW-0472">Membrane</keyword>
<feature type="transmembrane region" description="Helical" evidence="2">
    <location>
        <begin position="78"/>
        <end position="95"/>
    </location>
</feature>
<evidence type="ECO:0000313" key="3">
    <source>
        <dbReference type="EMBL" id="MBC5726829.1"/>
    </source>
</evidence>